<evidence type="ECO:0000256" key="6">
    <source>
        <dbReference type="ARBA" id="ARBA00022801"/>
    </source>
</evidence>
<evidence type="ECO:0000256" key="10">
    <source>
        <dbReference type="PIRNR" id="PIRNR016302"/>
    </source>
</evidence>
<proteinExistence type="inferred from homology"/>
<keyword evidence="9 10" id="KW-0326">Glycosidase</keyword>
<evidence type="ECO:0000256" key="11">
    <source>
        <dbReference type="SAM" id="Phobius"/>
    </source>
</evidence>
<keyword evidence="11" id="KW-1133">Transmembrane helix</keyword>
<accession>A0A6A6PZF7</accession>
<comment type="catalytic activity">
    <reaction evidence="1 10">
        <text>Random hydrolysis of (1-&gt;6)-alpha-D-mannosidic linkages in unbranched (1-&gt;6)-mannans.</text>
        <dbReference type="EC" id="3.2.1.101"/>
    </reaction>
</comment>
<reference evidence="13" key="1">
    <citation type="journal article" date="2020" name="Stud. Mycol.">
        <title>101 Dothideomycetes genomes: a test case for predicting lifestyles and emergence of pathogens.</title>
        <authorList>
            <person name="Haridas S."/>
            <person name="Albert R."/>
            <person name="Binder M."/>
            <person name="Bloem J."/>
            <person name="Labutti K."/>
            <person name="Salamov A."/>
            <person name="Andreopoulos B."/>
            <person name="Baker S."/>
            <person name="Barry K."/>
            <person name="Bills G."/>
            <person name="Bluhm B."/>
            <person name="Cannon C."/>
            <person name="Castanera R."/>
            <person name="Culley D."/>
            <person name="Daum C."/>
            <person name="Ezra D."/>
            <person name="Gonzalez J."/>
            <person name="Henrissat B."/>
            <person name="Kuo A."/>
            <person name="Liang C."/>
            <person name="Lipzen A."/>
            <person name="Lutzoni F."/>
            <person name="Magnuson J."/>
            <person name="Mondo S."/>
            <person name="Nolan M."/>
            <person name="Ohm R."/>
            <person name="Pangilinan J."/>
            <person name="Park H.-J."/>
            <person name="Ramirez L."/>
            <person name="Alfaro M."/>
            <person name="Sun H."/>
            <person name="Tritt A."/>
            <person name="Yoshinaga Y."/>
            <person name="Zwiers L.-H."/>
            <person name="Turgeon B."/>
            <person name="Goodwin S."/>
            <person name="Spatafora J."/>
            <person name="Crous P."/>
            <person name="Grigoriev I."/>
        </authorList>
    </citation>
    <scope>NUCLEOTIDE SEQUENCE</scope>
    <source>
        <strain evidence="13">CBS 113389</strain>
    </source>
</reference>
<evidence type="ECO:0000313" key="13">
    <source>
        <dbReference type="EMBL" id="KAF2485520.1"/>
    </source>
</evidence>
<dbReference type="InterPro" id="IPR008928">
    <property type="entry name" value="6-hairpin_glycosidase_sf"/>
</dbReference>
<dbReference type="InterPro" id="IPR014480">
    <property type="entry name" value="Mannan-1_6-alpha_mannosidase"/>
</dbReference>
<dbReference type="Gene3D" id="1.50.10.20">
    <property type="match status" value="1"/>
</dbReference>
<keyword evidence="7 11" id="KW-0472">Membrane</keyword>
<evidence type="ECO:0000256" key="4">
    <source>
        <dbReference type="ARBA" id="ARBA00012350"/>
    </source>
</evidence>
<feature type="chain" id="PRO_5025330437" description="Mannan endo-1,6-alpha-mannosidase" evidence="12">
    <location>
        <begin position="22"/>
        <end position="464"/>
    </location>
</feature>
<organism evidence="13 14">
    <name type="scientific">Neohortaea acidophila</name>
    <dbReference type="NCBI Taxonomy" id="245834"/>
    <lineage>
        <taxon>Eukaryota</taxon>
        <taxon>Fungi</taxon>
        <taxon>Dikarya</taxon>
        <taxon>Ascomycota</taxon>
        <taxon>Pezizomycotina</taxon>
        <taxon>Dothideomycetes</taxon>
        <taxon>Dothideomycetidae</taxon>
        <taxon>Mycosphaerellales</taxon>
        <taxon>Teratosphaeriaceae</taxon>
        <taxon>Neohortaea</taxon>
    </lineage>
</organism>
<dbReference type="GO" id="GO:0009272">
    <property type="term" value="P:fungal-type cell wall biogenesis"/>
    <property type="evidence" value="ECO:0007669"/>
    <property type="project" value="TreeGrafter"/>
</dbReference>
<evidence type="ECO:0000313" key="14">
    <source>
        <dbReference type="Proteomes" id="UP000799767"/>
    </source>
</evidence>
<dbReference type="GeneID" id="54478901"/>
<evidence type="ECO:0000256" key="2">
    <source>
        <dbReference type="ARBA" id="ARBA00004308"/>
    </source>
</evidence>
<evidence type="ECO:0000256" key="8">
    <source>
        <dbReference type="ARBA" id="ARBA00023180"/>
    </source>
</evidence>
<dbReference type="PANTHER" id="PTHR12145:SF36">
    <property type="entry name" value="MANNAN ENDO-1,6-ALPHA-MANNOSIDASE DCW1"/>
    <property type="match status" value="1"/>
</dbReference>
<keyword evidence="8" id="KW-0325">Glycoprotein</keyword>
<dbReference type="FunFam" id="1.50.10.20:FF:000006">
    <property type="entry name" value="Mannan endo-1,6-alpha-mannosidase"/>
    <property type="match status" value="1"/>
</dbReference>
<dbReference type="GO" id="GO:0008496">
    <property type="term" value="F:mannan endo-1,6-alpha-mannosidase activity"/>
    <property type="evidence" value="ECO:0007669"/>
    <property type="project" value="UniProtKB-UniRule"/>
</dbReference>
<comment type="similarity">
    <text evidence="3 10">Belongs to the glycosyl hydrolase 76 family.</text>
</comment>
<evidence type="ECO:0000256" key="3">
    <source>
        <dbReference type="ARBA" id="ARBA00009699"/>
    </source>
</evidence>
<dbReference type="EMBL" id="MU001633">
    <property type="protein sequence ID" value="KAF2485520.1"/>
    <property type="molecule type" value="Genomic_DNA"/>
</dbReference>
<dbReference type="Proteomes" id="UP000799767">
    <property type="component" value="Unassembled WGS sequence"/>
</dbReference>
<dbReference type="InterPro" id="IPR005198">
    <property type="entry name" value="Glyco_hydro_76"/>
</dbReference>
<dbReference type="EC" id="3.2.1.101" evidence="4 10"/>
<protein>
    <recommendedName>
        <fullName evidence="4 10">Mannan endo-1,6-alpha-mannosidase</fullName>
        <ecNumber evidence="4 10">3.2.1.101</ecNumber>
    </recommendedName>
</protein>
<evidence type="ECO:0000256" key="12">
    <source>
        <dbReference type="SAM" id="SignalP"/>
    </source>
</evidence>
<dbReference type="PIRSF" id="PIRSF016302">
    <property type="entry name" value="Man_a_manosd"/>
    <property type="match status" value="1"/>
</dbReference>
<name>A0A6A6PZF7_9PEZI</name>
<evidence type="ECO:0000256" key="1">
    <source>
        <dbReference type="ARBA" id="ARBA00001452"/>
    </source>
</evidence>
<comment type="subcellular location">
    <subcellularLocation>
        <location evidence="2">Endomembrane system</location>
    </subcellularLocation>
</comment>
<dbReference type="AlphaFoldDB" id="A0A6A6PZF7"/>
<dbReference type="Pfam" id="PF03663">
    <property type="entry name" value="Glyco_hydro_76"/>
    <property type="match status" value="1"/>
</dbReference>
<feature type="signal peptide" evidence="12">
    <location>
        <begin position="1"/>
        <end position="21"/>
    </location>
</feature>
<evidence type="ECO:0000256" key="5">
    <source>
        <dbReference type="ARBA" id="ARBA00022729"/>
    </source>
</evidence>
<keyword evidence="5 12" id="KW-0732">Signal</keyword>
<sequence length="464" mass="50051">MYNPLRSLALLCLAAGGLVEGIDVDFTSASSIKSATSTIAYDMLSSWYYGNQTGNNPGNLPPPYYWWEAGAMFMHLVDYWYYTGDASNNAAVIQAISWQAGTNGEFQPSNQTSDEGNDDQAFWAFSALAAAECNFPDPPAGYPSYIAMGQAVFNVQTPRWDPSTCGGGLRWQFNPLNPGYTYKNIAANGGYFQVAARLARYTGNETYVQYADKMWDWIAASPLYDASNPDLIQINDGAEDTVNCTNPNPAQYSYNYGILIAGLAYLYNHVSRLPFHPFAVADAKRKGIVNGLFHTFSEHNILVEAGCEPYNNCNTNGLTFKSFTVRWLVVAAQLVPSLHAQIWPYITASAAGAAGQCDGWTNGQYCGYHWTTDVWDGTEGVGQQMSAMAVINAALFNVEALAAPLTLSSGGKSKSDPGAGGTSSTTHTLAPITTADRAGAGIVTFLVLAFTLAGTYWLIAVETP</sequence>
<gene>
    <name evidence="13" type="ORF">BDY17DRAFT_332864</name>
</gene>
<dbReference type="GO" id="GO:0012505">
    <property type="term" value="C:endomembrane system"/>
    <property type="evidence" value="ECO:0007669"/>
    <property type="project" value="UniProtKB-SubCell"/>
</dbReference>
<keyword evidence="11" id="KW-0812">Transmembrane</keyword>
<feature type="transmembrane region" description="Helical" evidence="11">
    <location>
        <begin position="438"/>
        <end position="459"/>
    </location>
</feature>
<dbReference type="OrthoDB" id="4187847at2759"/>
<keyword evidence="14" id="KW-1185">Reference proteome</keyword>
<evidence type="ECO:0000256" key="9">
    <source>
        <dbReference type="ARBA" id="ARBA00023295"/>
    </source>
</evidence>
<keyword evidence="6 10" id="KW-0378">Hydrolase</keyword>
<dbReference type="PANTHER" id="PTHR12145">
    <property type="entry name" value="MANNAN ENDO-1,6-ALPHA-MANNOSIDASE DCW1"/>
    <property type="match status" value="1"/>
</dbReference>
<dbReference type="SUPFAM" id="SSF48208">
    <property type="entry name" value="Six-hairpin glycosidases"/>
    <property type="match status" value="1"/>
</dbReference>
<dbReference type="RefSeq" id="XP_033592089.1">
    <property type="nucleotide sequence ID" value="XM_033737899.1"/>
</dbReference>
<evidence type="ECO:0000256" key="7">
    <source>
        <dbReference type="ARBA" id="ARBA00023136"/>
    </source>
</evidence>
<dbReference type="GO" id="GO:0016052">
    <property type="term" value="P:carbohydrate catabolic process"/>
    <property type="evidence" value="ECO:0007669"/>
    <property type="project" value="InterPro"/>
</dbReference>